<evidence type="ECO:0000256" key="1">
    <source>
        <dbReference type="SAM" id="MobiDB-lite"/>
    </source>
</evidence>
<reference evidence="3" key="1">
    <citation type="submission" date="2017-06" db="EMBL/GenBank/DDBJ databases">
        <authorList>
            <person name="Kim H.J."/>
            <person name="Triplett B.A."/>
        </authorList>
    </citation>
    <scope>NUCLEOTIDE SEQUENCE [LARGE SCALE GENOMIC DNA]</scope>
</reference>
<evidence type="ECO:0000313" key="3">
    <source>
        <dbReference type="Proteomes" id="UP000224266"/>
    </source>
</evidence>
<dbReference type="KEGG" id="vg:60325421"/>
<protein>
    <submittedName>
        <fullName evidence="2">Uncharacterized protein</fullName>
    </submittedName>
</protein>
<name>A0A222ZKJ3_9CAUD</name>
<dbReference type="Pfam" id="PF11753">
    <property type="entry name" value="DUF3310"/>
    <property type="match status" value="1"/>
</dbReference>
<proteinExistence type="predicted"/>
<dbReference type="GeneID" id="60325421"/>
<sequence length="254" mass="28125">MSTYNGALCEVCGKYDAQVFDPCGAMWCRVCDLMGLGELAVRERLADDAEAGPSPVVLSTEPYFALNLDYAAINRKWREQAGEPNDADSLDDADKAYVWEDADGVHWGWLEHNGWVAWGTSKVSVWGRPAAAPFTVAYKRTDEFAPRLSNAAGVAPTSDDAEASNAEGDAVEHPSHYTSSPARCKGCGRPIECIDITEHMGFCLGNTVKYVWRCDLKLDAIEDLRKAKQYIEFEIDKRERALVDSFKNRNTTKG</sequence>
<evidence type="ECO:0000313" key="2">
    <source>
        <dbReference type="EMBL" id="ASR85256.1"/>
    </source>
</evidence>
<feature type="region of interest" description="Disordered" evidence="1">
    <location>
        <begin position="151"/>
        <end position="181"/>
    </location>
</feature>
<dbReference type="InterPro" id="IPR021739">
    <property type="entry name" value="SaV-like"/>
</dbReference>
<dbReference type="RefSeq" id="YP_009953938.1">
    <property type="nucleotide sequence ID" value="NC_051627.1"/>
</dbReference>
<accession>A0A222ZKJ3</accession>
<dbReference type="Proteomes" id="UP000224266">
    <property type="component" value="Segment"/>
</dbReference>
<keyword evidence="3" id="KW-1185">Reference proteome</keyword>
<dbReference type="EMBL" id="MF324911">
    <property type="protein sequence ID" value="ASR85256.1"/>
    <property type="molecule type" value="Genomic_DNA"/>
</dbReference>
<organism evidence="2 3">
    <name type="scientific">Mycobacterium phage SirPhilip</name>
    <dbReference type="NCBI Taxonomy" id="2015824"/>
    <lineage>
        <taxon>Viruses</taxon>
        <taxon>Duplodnaviria</taxon>
        <taxon>Heunggongvirae</taxon>
        <taxon>Uroviricota</taxon>
        <taxon>Caudoviricetes</taxon>
        <taxon>Weiservirinae</taxon>
        <taxon>Anayavirus</taxon>
        <taxon>Anayavirus sirphilip</taxon>
    </lineage>
</organism>
<gene>
    <name evidence="2" type="primary">54</name>
    <name evidence="2" type="ORF">SEA_SIRPHILIP_54</name>
</gene>